<dbReference type="EMBL" id="QGNW01001414">
    <property type="protein sequence ID" value="RVW42123.1"/>
    <property type="molecule type" value="Genomic_DNA"/>
</dbReference>
<gene>
    <name evidence="1" type="ORF">CK203_085789</name>
</gene>
<comment type="caution">
    <text evidence="1">The sequence shown here is derived from an EMBL/GenBank/DDBJ whole genome shotgun (WGS) entry which is preliminary data.</text>
</comment>
<evidence type="ECO:0000313" key="2">
    <source>
        <dbReference type="Proteomes" id="UP000288805"/>
    </source>
</evidence>
<name>A0A438E369_VITVI</name>
<accession>A0A438E369</accession>
<evidence type="ECO:0008006" key="3">
    <source>
        <dbReference type="Google" id="ProtNLM"/>
    </source>
</evidence>
<proteinExistence type="predicted"/>
<organism evidence="1 2">
    <name type="scientific">Vitis vinifera</name>
    <name type="common">Grape</name>
    <dbReference type="NCBI Taxonomy" id="29760"/>
    <lineage>
        <taxon>Eukaryota</taxon>
        <taxon>Viridiplantae</taxon>
        <taxon>Streptophyta</taxon>
        <taxon>Embryophyta</taxon>
        <taxon>Tracheophyta</taxon>
        <taxon>Spermatophyta</taxon>
        <taxon>Magnoliopsida</taxon>
        <taxon>eudicotyledons</taxon>
        <taxon>Gunneridae</taxon>
        <taxon>Pentapetalae</taxon>
        <taxon>rosids</taxon>
        <taxon>Vitales</taxon>
        <taxon>Vitaceae</taxon>
        <taxon>Viteae</taxon>
        <taxon>Vitis</taxon>
    </lineage>
</organism>
<dbReference type="Proteomes" id="UP000288805">
    <property type="component" value="Unassembled WGS sequence"/>
</dbReference>
<evidence type="ECO:0000313" key="1">
    <source>
        <dbReference type="EMBL" id="RVW42123.1"/>
    </source>
</evidence>
<reference evidence="1 2" key="1">
    <citation type="journal article" date="2018" name="PLoS Genet.">
        <title>Population sequencing reveals clonal diversity and ancestral inbreeding in the grapevine cultivar Chardonnay.</title>
        <authorList>
            <person name="Roach M.J."/>
            <person name="Johnson D.L."/>
            <person name="Bohlmann J."/>
            <person name="van Vuuren H.J."/>
            <person name="Jones S.J."/>
            <person name="Pretorius I.S."/>
            <person name="Schmidt S.A."/>
            <person name="Borneman A.R."/>
        </authorList>
    </citation>
    <scope>NUCLEOTIDE SEQUENCE [LARGE SCALE GENOMIC DNA]</scope>
    <source>
        <strain evidence="2">cv. Chardonnay</strain>
        <tissue evidence="1">Leaf</tissue>
    </source>
</reference>
<dbReference type="AlphaFoldDB" id="A0A438E369"/>
<protein>
    <recommendedName>
        <fullName evidence="3">Reverse transcriptase domain-containing protein</fullName>
    </recommendedName>
</protein>
<sequence>MCLRTSRVNDRYRDFEPCPIYFFQSSGGLRQGDLLSPYLFVLVMEALSCESKGMKVSSLFFRLKVNMEKREIILVGRIDILEELTVGLEIRLGKRLFVEASDCWDVWGGRRRRRLEGYGVGFWKAIRKN</sequence>